<reference evidence="1" key="1">
    <citation type="submission" date="2020-10" db="EMBL/GenBank/DDBJ databases">
        <authorList>
            <person name="Gilroy R."/>
        </authorList>
    </citation>
    <scope>NUCLEOTIDE SEQUENCE</scope>
    <source>
        <strain evidence="1">USAMLcec3-3695</strain>
    </source>
</reference>
<dbReference type="SUPFAM" id="SSF48208">
    <property type="entry name" value="Six-hairpin glycosidases"/>
    <property type="match status" value="1"/>
</dbReference>
<dbReference type="EMBL" id="DVNB01000106">
    <property type="protein sequence ID" value="HIU58202.1"/>
    <property type="molecule type" value="Genomic_DNA"/>
</dbReference>
<gene>
    <name evidence="1" type="ORF">IAA61_10410</name>
</gene>
<evidence type="ECO:0000313" key="1">
    <source>
        <dbReference type="EMBL" id="HIU58202.1"/>
    </source>
</evidence>
<dbReference type="Proteomes" id="UP000824109">
    <property type="component" value="Unassembled WGS sequence"/>
</dbReference>
<evidence type="ECO:0000313" key="2">
    <source>
        <dbReference type="Proteomes" id="UP000824109"/>
    </source>
</evidence>
<dbReference type="InterPro" id="IPR008928">
    <property type="entry name" value="6-hairpin_glycosidase_sf"/>
</dbReference>
<organism evidence="1 2">
    <name type="scientific">Candidatus Ornithomonoglobus merdipullorum</name>
    <dbReference type="NCBI Taxonomy" id="2840895"/>
    <lineage>
        <taxon>Bacteria</taxon>
        <taxon>Bacillati</taxon>
        <taxon>Bacillota</taxon>
        <taxon>Clostridia</taxon>
        <taxon>Candidatus Ornithomonoglobus</taxon>
    </lineage>
</organism>
<sequence length="640" mass="72700">MKLIFTARNTLPDSTYEPIERYGLRAETEWLSGSGTADDPYRVRLTIENSSEERFCGIIHSELCFEKKEPRFFLPAFMYGRNRGECPQHVENKFPRLREDSNELPSSPWWMVRGDRLSHPAAFVFDSGIVYGLCAPPYIKSADGGLGQFCGYSCSLARGTVGWTLGYENAPYLFISSHNIKERETVPFRLGAGESVCAELRLYEYSAEDETGINAAIKNVYYTFHKQPRNGASVPEAIRELSDAVAEYAWIEEESMYSCFVFERDGGYEYNKLGSLTWTNGLSVAVPMLEAGLRLGDGKKRAQALRFIDNTLANCMNPHSGLPYDAVENGKWSVKGWWFDGMYTKGHSAYLMGQAMYYILKAYLAEKKHAGIEHRDWLDFVSPVIERLEKTRNGDQEYPYIISEETGAGLEYDSMGGAWCMTAAAMYMKITGDRKYLKQIRISELHYYERYVKRMECFGGPLDVSKAVDNEGILAYIRAVRLLHELTGEAVYLEHMYDALCYEFTFKFCYNTPVQVPPLSSVGWSACGGSVTSTANPHIHPMSSSIVDEMLYYCLQTGNGYVLDRMNDTVKWGCQTYNHYDGEFDHGKKGWMSERFCYSQGLLDEKYPDGSPASTWFALMPWGSCSIIEGLAGDYYEYIE</sequence>
<reference evidence="1" key="2">
    <citation type="journal article" date="2021" name="PeerJ">
        <title>Extensive microbial diversity within the chicken gut microbiome revealed by metagenomics and culture.</title>
        <authorList>
            <person name="Gilroy R."/>
            <person name="Ravi A."/>
            <person name="Getino M."/>
            <person name="Pursley I."/>
            <person name="Horton D.L."/>
            <person name="Alikhan N.F."/>
            <person name="Baker D."/>
            <person name="Gharbi K."/>
            <person name="Hall N."/>
            <person name="Watson M."/>
            <person name="Adriaenssens E.M."/>
            <person name="Foster-Nyarko E."/>
            <person name="Jarju S."/>
            <person name="Secka A."/>
            <person name="Antonio M."/>
            <person name="Oren A."/>
            <person name="Chaudhuri R.R."/>
            <person name="La Ragione R."/>
            <person name="Hildebrand F."/>
            <person name="Pallen M.J."/>
        </authorList>
    </citation>
    <scope>NUCLEOTIDE SEQUENCE</scope>
    <source>
        <strain evidence="1">USAMLcec3-3695</strain>
    </source>
</reference>
<dbReference type="AlphaFoldDB" id="A0A9D1MDD3"/>
<dbReference type="GO" id="GO:0005975">
    <property type="term" value="P:carbohydrate metabolic process"/>
    <property type="evidence" value="ECO:0007669"/>
    <property type="project" value="InterPro"/>
</dbReference>
<comment type="caution">
    <text evidence="1">The sequence shown here is derived from an EMBL/GenBank/DDBJ whole genome shotgun (WGS) entry which is preliminary data.</text>
</comment>
<name>A0A9D1MDD3_9FIRM</name>
<accession>A0A9D1MDD3</accession>
<proteinExistence type="predicted"/>
<protein>
    <submittedName>
        <fullName evidence="1">Uncharacterized protein</fullName>
    </submittedName>
</protein>